<evidence type="ECO:0000256" key="10">
    <source>
        <dbReference type="ARBA" id="ARBA00031367"/>
    </source>
</evidence>
<protein>
    <recommendedName>
        <fullName evidence="6">UDP-glucose 4-epimerase</fullName>
        <ecNumber evidence="5">5.1.3.2</ecNumber>
    </recommendedName>
    <alternativeName>
        <fullName evidence="11">Galactowaldenase</fullName>
    </alternativeName>
    <alternativeName>
        <fullName evidence="10">UDP-galactose 4-epimerase</fullName>
    </alternativeName>
</protein>
<evidence type="ECO:0000313" key="13">
    <source>
        <dbReference type="EMBL" id="GIQ69349.1"/>
    </source>
</evidence>
<accession>A0A8J4M259</accession>
<organism evidence="13 14">
    <name type="scientific">Xylanibacillus composti</name>
    <dbReference type="NCBI Taxonomy" id="1572762"/>
    <lineage>
        <taxon>Bacteria</taxon>
        <taxon>Bacillati</taxon>
        <taxon>Bacillota</taxon>
        <taxon>Bacilli</taxon>
        <taxon>Bacillales</taxon>
        <taxon>Paenibacillaceae</taxon>
        <taxon>Xylanibacillus</taxon>
    </lineage>
</organism>
<keyword evidence="8" id="KW-0299">Galactose metabolism</keyword>
<evidence type="ECO:0000256" key="9">
    <source>
        <dbReference type="ARBA" id="ARBA00023235"/>
    </source>
</evidence>
<evidence type="ECO:0000256" key="3">
    <source>
        <dbReference type="ARBA" id="ARBA00004947"/>
    </source>
</evidence>
<keyword evidence="8" id="KW-0119">Carbohydrate metabolism</keyword>
<feature type="domain" description="NAD-dependent epimerase/dehydratase" evidence="12">
    <location>
        <begin position="3"/>
        <end position="213"/>
    </location>
</feature>
<evidence type="ECO:0000256" key="11">
    <source>
        <dbReference type="ARBA" id="ARBA00033067"/>
    </source>
</evidence>
<dbReference type="AlphaFoldDB" id="A0A8J4M259"/>
<comment type="cofactor">
    <cofactor evidence="2">
        <name>NAD(+)</name>
        <dbReference type="ChEBI" id="CHEBI:57540"/>
    </cofactor>
</comment>
<comment type="similarity">
    <text evidence="4">Belongs to the NAD(P)-dependent epimerase/dehydratase family.</text>
</comment>
<dbReference type="GO" id="GO:0005829">
    <property type="term" value="C:cytosol"/>
    <property type="evidence" value="ECO:0007669"/>
    <property type="project" value="TreeGrafter"/>
</dbReference>
<keyword evidence="9" id="KW-0413">Isomerase</keyword>
<dbReference type="Proteomes" id="UP000677918">
    <property type="component" value="Unassembled WGS sequence"/>
</dbReference>
<evidence type="ECO:0000256" key="6">
    <source>
        <dbReference type="ARBA" id="ARBA00018569"/>
    </source>
</evidence>
<keyword evidence="7" id="KW-0520">NAD</keyword>
<dbReference type="PANTHER" id="PTHR43725">
    <property type="entry name" value="UDP-GLUCOSE 4-EPIMERASE"/>
    <property type="match status" value="1"/>
</dbReference>
<name>A0A8J4M259_9BACL</name>
<dbReference type="GO" id="GO:0006012">
    <property type="term" value="P:galactose metabolic process"/>
    <property type="evidence" value="ECO:0007669"/>
    <property type="project" value="UniProtKB-KW"/>
</dbReference>
<dbReference type="Gene3D" id="3.40.50.720">
    <property type="entry name" value="NAD(P)-binding Rossmann-like Domain"/>
    <property type="match status" value="1"/>
</dbReference>
<dbReference type="EMBL" id="BOVK01000027">
    <property type="protein sequence ID" value="GIQ69349.1"/>
    <property type="molecule type" value="Genomic_DNA"/>
</dbReference>
<evidence type="ECO:0000256" key="4">
    <source>
        <dbReference type="ARBA" id="ARBA00007637"/>
    </source>
</evidence>
<dbReference type="PANTHER" id="PTHR43725:SF47">
    <property type="entry name" value="UDP-GLUCOSE 4-EPIMERASE"/>
    <property type="match status" value="1"/>
</dbReference>
<evidence type="ECO:0000313" key="14">
    <source>
        <dbReference type="Proteomes" id="UP000677918"/>
    </source>
</evidence>
<comment type="pathway">
    <text evidence="3">Carbohydrate metabolism; galactose metabolism.</text>
</comment>
<sequence>MRILVIGGTIFVGHHIVEAALRAGHEVTLFNRGQSNPDAFPEAEKLVGDRNSDLTALKGRSWDAVIDTSGYIPKTVKRLAELLADAVEHYTFISSISVYKEFMIPGMDENGPLREMDDPDSEDVWNYYGELKVLSERHLDALMPGRALHLRSGLIAGPRDPMDRFTYWAARVQRGGKVLAPGQPQDPVQIIDVRDLAEWSIAMVEARQSGPFNVVGPDYPLTFGRLLAECKAVSGSDAEFEWVDSDFLMDKKVIPWDEMPLWNPCQGETANMIYYLAQSNRKALAHGLRFRPLADTIRDVLAWDATRPADQIRSAGLAARKESRLLAEWQALKKQS</sequence>
<keyword evidence="14" id="KW-1185">Reference proteome</keyword>
<evidence type="ECO:0000256" key="7">
    <source>
        <dbReference type="ARBA" id="ARBA00023027"/>
    </source>
</evidence>
<dbReference type="EC" id="5.1.3.2" evidence="5"/>
<dbReference type="GO" id="GO:0003978">
    <property type="term" value="F:UDP-glucose 4-epimerase activity"/>
    <property type="evidence" value="ECO:0007669"/>
    <property type="project" value="UniProtKB-EC"/>
</dbReference>
<dbReference type="InterPro" id="IPR001509">
    <property type="entry name" value="Epimerase_deHydtase"/>
</dbReference>
<evidence type="ECO:0000259" key="12">
    <source>
        <dbReference type="Pfam" id="PF01370"/>
    </source>
</evidence>
<dbReference type="RefSeq" id="WP_213412153.1">
    <property type="nucleotide sequence ID" value="NZ_BOVK01000027.1"/>
</dbReference>
<reference evidence="13" key="1">
    <citation type="submission" date="2021-04" db="EMBL/GenBank/DDBJ databases">
        <title>Draft genome sequence of Xylanibacillus composti strain K13.</title>
        <authorList>
            <person name="Uke A."/>
            <person name="Chhe C."/>
            <person name="Baramee S."/>
            <person name="Kosugi A."/>
        </authorList>
    </citation>
    <scope>NUCLEOTIDE SEQUENCE</scope>
    <source>
        <strain evidence="13">K13</strain>
    </source>
</reference>
<dbReference type="SUPFAM" id="SSF51735">
    <property type="entry name" value="NAD(P)-binding Rossmann-fold domains"/>
    <property type="match status" value="1"/>
</dbReference>
<dbReference type="InterPro" id="IPR036291">
    <property type="entry name" value="NAD(P)-bd_dom_sf"/>
</dbReference>
<evidence type="ECO:0000256" key="1">
    <source>
        <dbReference type="ARBA" id="ARBA00000083"/>
    </source>
</evidence>
<gene>
    <name evidence="13" type="ORF">XYCOK13_21730</name>
</gene>
<evidence type="ECO:0000256" key="5">
    <source>
        <dbReference type="ARBA" id="ARBA00013189"/>
    </source>
</evidence>
<evidence type="ECO:0000256" key="8">
    <source>
        <dbReference type="ARBA" id="ARBA00023144"/>
    </source>
</evidence>
<comment type="caution">
    <text evidence="13">The sequence shown here is derived from an EMBL/GenBank/DDBJ whole genome shotgun (WGS) entry which is preliminary data.</text>
</comment>
<dbReference type="Pfam" id="PF01370">
    <property type="entry name" value="Epimerase"/>
    <property type="match status" value="1"/>
</dbReference>
<comment type="catalytic activity">
    <reaction evidence="1">
        <text>UDP-alpha-D-glucose = UDP-alpha-D-galactose</text>
        <dbReference type="Rhea" id="RHEA:22168"/>
        <dbReference type="ChEBI" id="CHEBI:58885"/>
        <dbReference type="ChEBI" id="CHEBI:66914"/>
        <dbReference type="EC" id="5.1.3.2"/>
    </reaction>
</comment>
<dbReference type="CDD" id="cd05265">
    <property type="entry name" value="SDR_a1"/>
    <property type="match status" value="1"/>
</dbReference>
<evidence type="ECO:0000256" key="2">
    <source>
        <dbReference type="ARBA" id="ARBA00001911"/>
    </source>
</evidence>
<proteinExistence type="inferred from homology"/>